<dbReference type="CDD" id="cd00075">
    <property type="entry name" value="HATPase"/>
    <property type="match status" value="1"/>
</dbReference>
<dbReference type="InterPro" id="IPR003594">
    <property type="entry name" value="HATPase_dom"/>
</dbReference>
<dbReference type="EC" id="2.7.13.3" evidence="2"/>
<evidence type="ECO:0000256" key="1">
    <source>
        <dbReference type="ARBA" id="ARBA00000085"/>
    </source>
</evidence>
<dbReference type="SUPFAM" id="SSF47384">
    <property type="entry name" value="Homodimeric domain of signal transducing histidine kinase"/>
    <property type="match status" value="1"/>
</dbReference>
<dbReference type="InterPro" id="IPR036097">
    <property type="entry name" value="HisK_dim/P_sf"/>
</dbReference>
<dbReference type="GO" id="GO:0000155">
    <property type="term" value="F:phosphorelay sensor kinase activity"/>
    <property type="evidence" value="ECO:0007669"/>
    <property type="project" value="InterPro"/>
</dbReference>
<dbReference type="CDD" id="cd00082">
    <property type="entry name" value="HisKA"/>
    <property type="match status" value="1"/>
</dbReference>
<evidence type="ECO:0000313" key="5">
    <source>
        <dbReference type="EMBL" id="AUB82071.1"/>
    </source>
</evidence>
<name>A0A2K8UAH7_9GAMM</name>
<dbReference type="Proteomes" id="UP000232638">
    <property type="component" value="Chromosome"/>
</dbReference>
<dbReference type="PANTHER" id="PTHR43547">
    <property type="entry name" value="TWO-COMPONENT HISTIDINE KINASE"/>
    <property type="match status" value="1"/>
</dbReference>
<dbReference type="SUPFAM" id="SSF55874">
    <property type="entry name" value="ATPase domain of HSP90 chaperone/DNA topoisomerase II/histidine kinase"/>
    <property type="match status" value="1"/>
</dbReference>
<proteinExistence type="predicted"/>
<dbReference type="InterPro" id="IPR004358">
    <property type="entry name" value="Sig_transdc_His_kin-like_C"/>
</dbReference>
<sequence length="255" mass="27193">MLNGYGFLLIALQQEDVRLARAHARTAAAEAEQRNLLSMASHEFRTPAAMIQASLDSLRYLRDDIPPAVATRLDNIALAARRLSRLATVLLCRDRLSAPSLTLRCLPLDLGALAAEVAGAYTPPVPCVVPSGLPPLPADTDLLRILLQNLIDNALVHGAGEQPPQLRLRRDGALLELAVADTGVGVADADKARIFERFEHGAGSRSSGLGLSIARRIARLHGGDLLVQDHQPQGAVFLLRLPLVPPPADPDATAP</sequence>
<evidence type="ECO:0000256" key="2">
    <source>
        <dbReference type="ARBA" id="ARBA00012438"/>
    </source>
</evidence>
<keyword evidence="6" id="KW-1185">Reference proteome</keyword>
<gene>
    <name evidence="5" type="ORF">THSYN_14690</name>
</gene>
<dbReference type="KEGG" id="tsy:THSYN_14690"/>
<dbReference type="InterPro" id="IPR005467">
    <property type="entry name" value="His_kinase_dom"/>
</dbReference>
<feature type="domain" description="Histidine kinase" evidence="4">
    <location>
        <begin position="39"/>
        <end position="245"/>
    </location>
</feature>
<dbReference type="Gene3D" id="3.30.565.10">
    <property type="entry name" value="Histidine kinase-like ATPase, C-terminal domain"/>
    <property type="match status" value="1"/>
</dbReference>
<protein>
    <recommendedName>
        <fullName evidence="2">histidine kinase</fullName>
        <ecNumber evidence="2">2.7.13.3</ecNumber>
    </recommendedName>
</protein>
<evidence type="ECO:0000313" key="6">
    <source>
        <dbReference type="Proteomes" id="UP000232638"/>
    </source>
</evidence>
<dbReference type="Gene3D" id="1.10.287.130">
    <property type="match status" value="1"/>
</dbReference>
<dbReference type="AlphaFoldDB" id="A0A2K8UAH7"/>
<dbReference type="InterPro" id="IPR003661">
    <property type="entry name" value="HisK_dim/P_dom"/>
</dbReference>
<dbReference type="PRINTS" id="PR00344">
    <property type="entry name" value="BCTRLSENSOR"/>
</dbReference>
<keyword evidence="3" id="KW-0597">Phosphoprotein</keyword>
<comment type="catalytic activity">
    <reaction evidence="1">
        <text>ATP + protein L-histidine = ADP + protein N-phospho-L-histidine.</text>
        <dbReference type="EC" id="2.7.13.3"/>
    </reaction>
</comment>
<dbReference type="EMBL" id="CP020370">
    <property type="protein sequence ID" value="AUB82071.1"/>
    <property type="molecule type" value="Genomic_DNA"/>
</dbReference>
<dbReference type="PANTHER" id="PTHR43547:SF2">
    <property type="entry name" value="HYBRID SIGNAL TRANSDUCTION HISTIDINE KINASE C"/>
    <property type="match status" value="1"/>
</dbReference>
<evidence type="ECO:0000256" key="3">
    <source>
        <dbReference type="ARBA" id="ARBA00022553"/>
    </source>
</evidence>
<organism evidence="5 6">
    <name type="scientific">Candidatus Thiodictyon syntrophicum</name>
    <dbReference type="NCBI Taxonomy" id="1166950"/>
    <lineage>
        <taxon>Bacteria</taxon>
        <taxon>Pseudomonadati</taxon>
        <taxon>Pseudomonadota</taxon>
        <taxon>Gammaproteobacteria</taxon>
        <taxon>Chromatiales</taxon>
        <taxon>Chromatiaceae</taxon>
        <taxon>Thiodictyon</taxon>
    </lineage>
</organism>
<accession>A0A2K8UAH7</accession>
<dbReference type="Pfam" id="PF02518">
    <property type="entry name" value="HATPase_c"/>
    <property type="match status" value="1"/>
</dbReference>
<reference evidence="5 6" key="1">
    <citation type="submission" date="2017-03" db="EMBL/GenBank/DDBJ databases">
        <title>Complete genome sequence of Candidatus 'Thiodictyon syntrophicum' sp. nov. strain Cad16T, a photolithoautotroph purple sulfur bacterium isolated from an alpine meromictic lake.</title>
        <authorList>
            <person name="Luedin S.M."/>
            <person name="Pothier J.F."/>
            <person name="Danza F."/>
            <person name="Storelli N."/>
            <person name="Wittwer M."/>
            <person name="Tonolla M."/>
        </authorList>
    </citation>
    <scope>NUCLEOTIDE SEQUENCE [LARGE SCALE GENOMIC DNA]</scope>
    <source>
        <strain evidence="5 6">Cad16T</strain>
    </source>
</reference>
<dbReference type="SMART" id="SM00387">
    <property type="entry name" value="HATPase_c"/>
    <property type="match status" value="1"/>
</dbReference>
<evidence type="ECO:0000259" key="4">
    <source>
        <dbReference type="PROSITE" id="PS50109"/>
    </source>
</evidence>
<dbReference type="PROSITE" id="PS50109">
    <property type="entry name" value="HIS_KIN"/>
    <property type="match status" value="1"/>
</dbReference>
<dbReference type="InterPro" id="IPR036890">
    <property type="entry name" value="HATPase_C_sf"/>
</dbReference>